<reference evidence="1 2" key="1">
    <citation type="submission" date="2019-03" db="EMBL/GenBank/DDBJ databases">
        <title>Efficiently degradation of phenoxyalkanoic acid herbicides by Cupriavidus oxalaticus strain X32.</title>
        <authorList>
            <person name="Sheng X."/>
        </authorList>
    </citation>
    <scope>NUCLEOTIDE SEQUENCE [LARGE SCALE GENOMIC DNA]</scope>
    <source>
        <strain evidence="1 2">X32</strain>
        <plasmid evidence="1 2">unnamed1</plasmid>
    </source>
</reference>
<proteinExistence type="predicted"/>
<dbReference type="RefSeq" id="WP_133092819.1">
    <property type="nucleotide sequence ID" value="NZ_CP038636.1"/>
</dbReference>
<keyword evidence="1" id="KW-0614">Plasmid</keyword>
<name>A0A4P7LTF7_9BURK</name>
<geneLocation type="plasmid" evidence="1">
    <name>unnamed1</name>
</geneLocation>
<dbReference type="OrthoDB" id="8927043at2"/>
<dbReference type="KEGG" id="cox:E0W60_32935"/>
<evidence type="ECO:0000313" key="1">
    <source>
        <dbReference type="EMBL" id="QBY55771.1"/>
    </source>
</evidence>
<accession>A0A4P7LTF7</accession>
<organism evidence="1 2">
    <name type="scientific">Cupriavidus oxalaticus</name>
    <dbReference type="NCBI Taxonomy" id="96344"/>
    <lineage>
        <taxon>Bacteria</taxon>
        <taxon>Pseudomonadati</taxon>
        <taxon>Pseudomonadota</taxon>
        <taxon>Betaproteobacteria</taxon>
        <taxon>Burkholderiales</taxon>
        <taxon>Burkholderiaceae</taxon>
        <taxon>Cupriavidus</taxon>
    </lineage>
</organism>
<dbReference type="Proteomes" id="UP000295294">
    <property type="component" value="Plasmid unnamed1"/>
</dbReference>
<dbReference type="AlphaFoldDB" id="A0A4P7LTF7"/>
<gene>
    <name evidence="1" type="ORF">E0W60_32935</name>
</gene>
<sequence length="95" mass="10638">MPIEEANATESLSQSTAKAAVSLRTMSQAFWSDFLCRRPLFPAADGMFPFDPLLRSRYIEVQGRTYTAWRARAVAAGFSASDFFDACIRVRAAMY</sequence>
<evidence type="ECO:0000313" key="2">
    <source>
        <dbReference type="Proteomes" id="UP000295294"/>
    </source>
</evidence>
<dbReference type="EMBL" id="CP038636">
    <property type="protein sequence ID" value="QBY55771.1"/>
    <property type="molecule type" value="Genomic_DNA"/>
</dbReference>
<protein>
    <submittedName>
        <fullName evidence="1">Uncharacterized protein</fullName>
    </submittedName>
</protein>